<dbReference type="SUPFAM" id="SSF56112">
    <property type="entry name" value="Protein kinase-like (PK-like)"/>
    <property type="match status" value="1"/>
</dbReference>
<comment type="catalytic activity">
    <reaction evidence="7">
        <text>L-threonyl-[protein] + ATP = O-phospho-L-threonyl-[protein] + ADP + H(+)</text>
        <dbReference type="Rhea" id="RHEA:46608"/>
        <dbReference type="Rhea" id="RHEA-COMP:11060"/>
        <dbReference type="Rhea" id="RHEA-COMP:11605"/>
        <dbReference type="ChEBI" id="CHEBI:15378"/>
        <dbReference type="ChEBI" id="CHEBI:30013"/>
        <dbReference type="ChEBI" id="CHEBI:30616"/>
        <dbReference type="ChEBI" id="CHEBI:61977"/>
        <dbReference type="ChEBI" id="CHEBI:456216"/>
        <dbReference type="EC" id="2.7.11.1"/>
    </reaction>
</comment>
<accession>M2LY71</accession>
<protein>
    <recommendedName>
        <fullName evidence="1">non-specific serine/threonine protein kinase</fullName>
        <ecNumber evidence="1">2.7.11.1</ecNumber>
    </recommendedName>
</protein>
<feature type="region of interest" description="Disordered" evidence="9">
    <location>
        <begin position="1"/>
        <end position="126"/>
    </location>
</feature>
<dbReference type="EMBL" id="KB445551">
    <property type="protein sequence ID" value="EMC99652.1"/>
    <property type="molecule type" value="Genomic_DNA"/>
</dbReference>
<dbReference type="GO" id="GO:0005524">
    <property type="term" value="F:ATP binding"/>
    <property type="evidence" value="ECO:0007669"/>
    <property type="project" value="UniProtKB-KW"/>
</dbReference>
<evidence type="ECO:0000313" key="11">
    <source>
        <dbReference type="EMBL" id="EMC99652.1"/>
    </source>
</evidence>
<feature type="compositionally biased region" description="Low complexity" evidence="9">
    <location>
        <begin position="91"/>
        <end position="119"/>
    </location>
</feature>
<feature type="domain" description="Protein kinase" evidence="10">
    <location>
        <begin position="142"/>
        <end position="434"/>
    </location>
</feature>
<dbReference type="PROSITE" id="PS50011">
    <property type="entry name" value="PROTEIN_KINASE_DOM"/>
    <property type="match status" value="1"/>
</dbReference>
<keyword evidence="4" id="KW-0547">Nucleotide-binding</keyword>
<dbReference type="GO" id="GO:0005634">
    <property type="term" value="C:nucleus"/>
    <property type="evidence" value="ECO:0007669"/>
    <property type="project" value="TreeGrafter"/>
</dbReference>
<dbReference type="InterPro" id="IPR000719">
    <property type="entry name" value="Prot_kinase_dom"/>
</dbReference>
<dbReference type="PANTHER" id="PTHR43671">
    <property type="entry name" value="SERINE/THREONINE-PROTEIN KINASE NEK"/>
    <property type="match status" value="1"/>
</dbReference>
<keyword evidence="3" id="KW-0808">Transferase</keyword>
<dbReference type="Pfam" id="PF00069">
    <property type="entry name" value="Pkinase"/>
    <property type="match status" value="1"/>
</dbReference>
<evidence type="ECO:0000256" key="2">
    <source>
        <dbReference type="ARBA" id="ARBA00022527"/>
    </source>
</evidence>
<evidence type="ECO:0000256" key="4">
    <source>
        <dbReference type="ARBA" id="ARBA00022741"/>
    </source>
</evidence>
<keyword evidence="5" id="KW-0418">Kinase</keyword>
<feature type="compositionally biased region" description="Polar residues" evidence="9">
    <location>
        <begin position="1"/>
        <end position="17"/>
    </location>
</feature>
<dbReference type="InterPro" id="IPR011009">
    <property type="entry name" value="Kinase-like_dom_sf"/>
</dbReference>
<dbReference type="Proteomes" id="UP000011761">
    <property type="component" value="Unassembled WGS sequence"/>
</dbReference>
<organism evidence="11 12">
    <name type="scientific">Baudoinia panamericana (strain UAMH 10762)</name>
    <name type="common">Angels' share fungus</name>
    <name type="synonym">Baudoinia compniacensis (strain UAMH 10762)</name>
    <dbReference type="NCBI Taxonomy" id="717646"/>
    <lineage>
        <taxon>Eukaryota</taxon>
        <taxon>Fungi</taxon>
        <taxon>Dikarya</taxon>
        <taxon>Ascomycota</taxon>
        <taxon>Pezizomycotina</taxon>
        <taxon>Dothideomycetes</taxon>
        <taxon>Dothideomycetidae</taxon>
        <taxon>Mycosphaerellales</taxon>
        <taxon>Teratosphaeriaceae</taxon>
        <taxon>Baudoinia</taxon>
    </lineage>
</organism>
<dbReference type="InterPro" id="IPR050660">
    <property type="entry name" value="NEK_Ser/Thr_kinase"/>
</dbReference>
<dbReference type="GeneID" id="19111092"/>
<dbReference type="OMA" id="PNYGSPC"/>
<evidence type="ECO:0000256" key="3">
    <source>
        <dbReference type="ARBA" id="ARBA00022679"/>
    </source>
</evidence>
<dbReference type="OrthoDB" id="310217at2759"/>
<keyword evidence="12" id="KW-1185">Reference proteome</keyword>
<dbReference type="SMART" id="SM00220">
    <property type="entry name" value="S_TKc"/>
    <property type="match status" value="1"/>
</dbReference>
<evidence type="ECO:0000256" key="6">
    <source>
        <dbReference type="ARBA" id="ARBA00022840"/>
    </source>
</evidence>
<dbReference type="RefSeq" id="XP_007672926.1">
    <property type="nucleotide sequence ID" value="XM_007674736.1"/>
</dbReference>
<dbReference type="EC" id="2.7.11.1" evidence="1"/>
<keyword evidence="2" id="KW-0723">Serine/threonine-protein kinase</keyword>
<dbReference type="PANTHER" id="PTHR43671:SF98">
    <property type="entry name" value="SERINE_THREONINE-PROTEIN KINASE NEK11"/>
    <property type="match status" value="1"/>
</dbReference>
<dbReference type="eggNOG" id="KOG1826">
    <property type="taxonomic scope" value="Eukaryota"/>
</dbReference>
<feature type="compositionally biased region" description="Low complexity" evidence="9">
    <location>
        <begin position="52"/>
        <end position="73"/>
    </location>
</feature>
<evidence type="ECO:0000256" key="9">
    <source>
        <dbReference type="SAM" id="MobiDB-lite"/>
    </source>
</evidence>
<evidence type="ECO:0000256" key="1">
    <source>
        <dbReference type="ARBA" id="ARBA00012513"/>
    </source>
</evidence>
<evidence type="ECO:0000313" key="12">
    <source>
        <dbReference type="Proteomes" id="UP000011761"/>
    </source>
</evidence>
<reference evidence="11 12" key="1">
    <citation type="journal article" date="2012" name="PLoS Pathog.">
        <title>Diverse lifestyles and strategies of plant pathogenesis encoded in the genomes of eighteen Dothideomycetes fungi.</title>
        <authorList>
            <person name="Ohm R.A."/>
            <person name="Feau N."/>
            <person name="Henrissat B."/>
            <person name="Schoch C.L."/>
            <person name="Horwitz B.A."/>
            <person name="Barry K.W."/>
            <person name="Condon B.J."/>
            <person name="Copeland A.C."/>
            <person name="Dhillon B."/>
            <person name="Glaser F."/>
            <person name="Hesse C.N."/>
            <person name="Kosti I."/>
            <person name="LaButti K."/>
            <person name="Lindquist E.A."/>
            <person name="Lucas S."/>
            <person name="Salamov A.A."/>
            <person name="Bradshaw R.E."/>
            <person name="Ciuffetti L."/>
            <person name="Hamelin R.C."/>
            <person name="Kema G.H.J."/>
            <person name="Lawrence C."/>
            <person name="Scott J.A."/>
            <person name="Spatafora J.W."/>
            <person name="Turgeon B.G."/>
            <person name="de Wit P.J.G.M."/>
            <person name="Zhong S."/>
            <person name="Goodwin S.B."/>
            <person name="Grigoriev I.V."/>
        </authorList>
    </citation>
    <scope>NUCLEOTIDE SEQUENCE [LARGE SCALE GENOMIC DNA]</scope>
    <source>
        <strain evidence="11 12">UAMH 10762</strain>
    </source>
</reference>
<keyword evidence="6" id="KW-0067">ATP-binding</keyword>
<gene>
    <name evidence="11" type="ORF">BAUCODRAFT_30025</name>
</gene>
<dbReference type="STRING" id="717646.M2LY71"/>
<sequence>MPGHARSSSFAAHTQPIQRKYAPPFAKQGPAEGASDQRAACNSAHWPQHNPAQRGQGQQRQAQQAQGQPRQGQHGQGQQGQQSVPNEQSVPNQPSAPEQQPAPNQQPAPQQQPTAEVQAKPNSPSARYIRSKLCTYQVVKPIMERKHDPRSMTDGVYLIKNIKNGHVLVEKRLTLRSLARQQRIAAEIAALRQIVGGGAPYSVNFLVDEAHDTLINCTSLILEHCDRGSLCDVIEKSLAERMQLTENYVWHVLAGLSKALLFIHYGFDVDRAHIPEPTDWNTLCHLDIKPANVFLSSVNTIGPFPRVVLGDFGCVVTYKDILSGKAYRDLQKQGTPGWFPPEIKASSFGGWDGKYGMPTDIWQAGAVMQSMCRLVSNPDMTSVEKGRACGRLYSPELNGVVNACMLKDIARRPTAKDLAMELKAQTAKRGLPYELPSTK</sequence>
<dbReference type="Gene3D" id="1.10.510.10">
    <property type="entry name" value="Transferase(Phosphotransferase) domain 1"/>
    <property type="match status" value="1"/>
</dbReference>
<dbReference type="KEGG" id="bcom:BAUCODRAFT_30025"/>
<name>M2LY71_BAUPA</name>
<evidence type="ECO:0000256" key="7">
    <source>
        <dbReference type="ARBA" id="ARBA00047899"/>
    </source>
</evidence>
<comment type="catalytic activity">
    <reaction evidence="8">
        <text>L-seryl-[protein] + ATP = O-phospho-L-seryl-[protein] + ADP + H(+)</text>
        <dbReference type="Rhea" id="RHEA:17989"/>
        <dbReference type="Rhea" id="RHEA-COMP:9863"/>
        <dbReference type="Rhea" id="RHEA-COMP:11604"/>
        <dbReference type="ChEBI" id="CHEBI:15378"/>
        <dbReference type="ChEBI" id="CHEBI:29999"/>
        <dbReference type="ChEBI" id="CHEBI:30616"/>
        <dbReference type="ChEBI" id="CHEBI:83421"/>
        <dbReference type="ChEBI" id="CHEBI:456216"/>
        <dbReference type="EC" id="2.7.11.1"/>
    </reaction>
</comment>
<dbReference type="HOGENOM" id="CLU_624001_0_0_1"/>
<dbReference type="PROSITE" id="PS00108">
    <property type="entry name" value="PROTEIN_KINASE_ST"/>
    <property type="match status" value="1"/>
</dbReference>
<dbReference type="InterPro" id="IPR008271">
    <property type="entry name" value="Ser/Thr_kinase_AS"/>
</dbReference>
<evidence type="ECO:0000256" key="8">
    <source>
        <dbReference type="ARBA" id="ARBA00048679"/>
    </source>
</evidence>
<evidence type="ECO:0000256" key="5">
    <source>
        <dbReference type="ARBA" id="ARBA00022777"/>
    </source>
</evidence>
<evidence type="ECO:0000259" key="10">
    <source>
        <dbReference type="PROSITE" id="PS50011"/>
    </source>
</evidence>
<dbReference type="GO" id="GO:0004674">
    <property type="term" value="F:protein serine/threonine kinase activity"/>
    <property type="evidence" value="ECO:0007669"/>
    <property type="project" value="UniProtKB-KW"/>
</dbReference>
<dbReference type="AlphaFoldDB" id="M2LY71"/>
<proteinExistence type="predicted"/>